<dbReference type="EC" id="2.3.1.225" evidence="11"/>
<evidence type="ECO:0000256" key="10">
    <source>
        <dbReference type="ARBA" id="ARBA00048048"/>
    </source>
</evidence>
<feature type="transmembrane region" description="Helical" evidence="11">
    <location>
        <begin position="277"/>
        <end position="301"/>
    </location>
</feature>
<comment type="catalytic activity">
    <reaction evidence="10 11">
        <text>L-cysteinyl-[protein] + hexadecanoyl-CoA = S-hexadecanoyl-L-cysteinyl-[protein] + CoA</text>
        <dbReference type="Rhea" id="RHEA:36683"/>
        <dbReference type="Rhea" id="RHEA-COMP:10131"/>
        <dbReference type="Rhea" id="RHEA-COMP:11032"/>
        <dbReference type="ChEBI" id="CHEBI:29950"/>
        <dbReference type="ChEBI" id="CHEBI:57287"/>
        <dbReference type="ChEBI" id="CHEBI:57379"/>
        <dbReference type="ChEBI" id="CHEBI:74151"/>
        <dbReference type="EC" id="2.3.1.225"/>
    </reaction>
</comment>
<evidence type="ECO:0000256" key="5">
    <source>
        <dbReference type="ARBA" id="ARBA00023136"/>
    </source>
</evidence>
<evidence type="ECO:0000256" key="12">
    <source>
        <dbReference type="SAM" id="MobiDB-lite"/>
    </source>
</evidence>
<reference evidence="15 16" key="1">
    <citation type="submission" date="2018-06" db="EMBL/GenBank/DDBJ databases">
        <title>Complete Genomes of Monosporascus.</title>
        <authorList>
            <person name="Robinson A.J."/>
            <person name="Natvig D.O."/>
        </authorList>
    </citation>
    <scope>NUCLEOTIDE SEQUENCE [LARGE SCALE GENOMIC DNA]</scope>
    <source>
        <strain evidence="15 16">CBS 609.92</strain>
    </source>
</reference>
<evidence type="ECO:0000256" key="7">
    <source>
        <dbReference type="ARBA" id="ARBA00023288"/>
    </source>
</evidence>
<keyword evidence="4 11" id="KW-1133">Transmembrane helix</keyword>
<keyword evidence="3 11" id="KW-0812">Transmembrane</keyword>
<feature type="transmembrane region" description="Helical" evidence="11">
    <location>
        <begin position="124"/>
        <end position="142"/>
    </location>
</feature>
<keyword evidence="8 11" id="KW-0012">Acyltransferase</keyword>
<evidence type="ECO:0000256" key="2">
    <source>
        <dbReference type="ARBA" id="ARBA00022679"/>
    </source>
</evidence>
<evidence type="ECO:0000313" key="15">
    <source>
        <dbReference type="EMBL" id="RYO93419.1"/>
    </source>
</evidence>
<evidence type="ECO:0000256" key="4">
    <source>
        <dbReference type="ARBA" id="ARBA00022989"/>
    </source>
</evidence>
<accession>A0ABY0HHX4</accession>
<dbReference type="InterPro" id="IPR001594">
    <property type="entry name" value="Palmitoyltrfase_DHHC"/>
</dbReference>
<dbReference type="EMBL" id="QJNS01000018">
    <property type="protein sequence ID" value="RYO93419.1"/>
    <property type="molecule type" value="Genomic_DNA"/>
</dbReference>
<sequence>MHLITCMSAILAVIGGVSALPSPDPAPKTASPIQTADLMHVPQHVNNIPTEQDALLSYLFGWNSTAPQSKVARAKLWDDDDIVPIEELPRCYHKCVVDNCCNMASDGAPDIREMTTNDFCVRAARRPALLLLQSIWILLFLVFSAFSNLYYFCWLELIFLGPASWFTPDLSVAPNRVLGLSLLVISAFLKANCVGAWVQTLVITWFCDRKWRPPRSSKNIMQVEPSNWDDACERLGGCNLRISDRVYHCTRLGRCLPVYDHYCDFIKAAVYLRTIKAYLFVLVFLLLDAVFSITIAIYALARYQLRFAPFAISVIVAALVVVGGVAFFTWDKFWLLACKNCVYHENRVDPEWRLVFKYDHHGQTRLHILKSNGKHPWDLGIWENMHQVFGRHWWQWLFFWWQPERVSRYGHYADRDLPYGDWVTRYRTDFLMAPLNSVAVDAPGAPPSHGRAPPHRQQQQVNRHEQQRSSAVSRDNEITVHRSDVRRIQRSSGSSAGHAAGSAPSPPTHTRRRRLELSGSQQ</sequence>
<gene>
    <name evidence="15" type="ORF">DL762_001118</name>
</gene>
<dbReference type="PANTHER" id="PTHR22883">
    <property type="entry name" value="ZINC FINGER DHHC DOMAIN CONTAINING PROTEIN"/>
    <property type="match status" value="1"/>
</dbReference>
<keyword evidence="7" id="KW-0449">Lipoprotein</keyword>
<evidence type="ECO:0000256" key="8">
    <source>
        <dbReference type="ARBA" id="ARBA00023315"/>
    </source>
</evidence>
<comment type="caution">
    <text evidence="15">The sequence shown here is derived from an EMBL/GenBank/DDBJ whole genome shotgun (WGS) entry which is preliminary data.</text>
</comment>
<proteinExistence type="inferred from homology"/>
<evidence type="ECO:0000256" key="1">
    <source>
        <dbReference type="ARBA" id="ARBA00004141"/>
    </source>
</evidence>
<evidence type="ECO:0000259" key="14">
    <source>
        <dbReference type="Pfam" id="PF01529"/>
    </source>
</evidence>
<dbReference type="InterPro" id="IPR039859">
    <property type="entry name" value="PFA4/ZDH16/20/ERF2-like"/>
</dbReference>
<keyword evidence="5 11" id="KW-0472">Membrane</keyword>
<organism evidence="15 16">
    <name type="scientific">Monosporascus cannonballus</name>
    <dbReference type="NCBI Taxonomy" id="155416"/>
    <lineage>
        <taxon>Eukaryota</taxon>
        <taxon>Fungi</taxon>
        <taxon>Dikarya</taxon>
        <taxon>Ascomycota</taxon>
        <taxon>Pezizomycotina</taxon>
        <taxon>Sordariomycetes</taxon>
        <taxon>Xylariomycetidae</taxon>
        <taxon>Xylariales</taxon>
        <taxon>Xylariales incertae sedis</taxon>
        <taxon>Monosporascus</taxon>
    </lineage>
</organism>
<feature type="chain" id="PRO_5045463556" description="Palmitoyltransferase" evidence="13">
    <location>
        <begin position="20"/>
        <end position="522"/>
    </location>
</feature>
<feature type="signal peptide" evidence="13">
    <location>
        <begin position="1"/>
        <end position="19"/>
    </location>
</feature>
<dbReference type="PANTHER" id="PTHR22883:SF23">
    <property type="entry name" value="PALMITOYLTRANSFERASE ZDHHC6"/>
    <property type="match status" value="1"/>
</dbReference>
<evidence type="ECO:0000256" key="3">
    <source>
        <dbReference type="ARBA" id="ARBA00022692"/>
    </source>
</evidence>
<feature type="compositionally biased region" description="Low complexity" evidence="12">
    <location>
        <begin position="491"/>
        <end position="503"/>
    </location>
</feature>
<evidence type="ECO:0000256" key="6">
    <source>
        <dbReference type="ARBA" id="ARBA00023139"/>
    </source>
</evidence>
<name>A0ABY0HHX4_9PEZI</name>
<evidence type="ECO:0000256" key="13">
    <source>
        <dbReference type="SAM" id="SignalP"/>
    </source>
</evidence>
<feature type="transmembrane region" description="Helical" evidence="11">
    <location>
        <begin position="307"/>
        <end position="330"/>
    </location>
</feature>
<keyword evidence="6" id="KW-0564">Palmitate</keyword>
<evidence type="ECO:0000313" key="16">
    <source>
        <dbReference type="Proteomes" id="UP000294003"/>
    </source>
</evidence>
<feature type="domain" description="Palmitoyltransferase DHHC" evidence="14">
    <location>
        <begin position="238"/>
        <end position="328"/>
    </location>
</feature>
<comment type="domain">
    <text evidence="11">The DHHC domain is required for palmitoyltransferase activity.</text>
</comment>
<keyword evidence="13" id="KW-0732">Signal</keyword>
<evidence type="ECO:0000256" key="9">
    <source>
        <dbReference type="ARBA" id="ARBA00038298"/>
    </source>
</evidence>
<dbReference type="PROSITE" id="PS50216">
    <property type="entry name" value="DHHC"/>
    <property type="match status" value="1"/>
</dbReference>
<keyword evidence="2 11" id="KW-0808">Transferase</keyword>
<evidence type="ECO:0000256" key="11">
    <source>
        <dbReference type="RuleBase" id="RU079119"/>
    </source>
</evidence>
<keyword evidence="16" id="KW-1185">Reference proteome</keyword>
<dbReference type="Proteomes" id="UP000294003">
    <property type="component" value="Unassembled WGS sequence"/>
</dbReference>
<feature type="region of interest" description="Disordered" evidence="12">
    <location>
        <begin position="441"/>
        <end position="522"/>
    </location>
</feature>
<comment type="subcellular location">
    <subcellularLocation>
        <location evidence="1">Membrane</location>
        <topology evidence="1">Multi-pass membrane protein</topology>
    </subcellularLocation>
</comment>
<dbReference type="Pfam" id="PF01529">
    <property type="entry name" value="DHHC"/>
    <property type="match status" value="1"/>
</dbReference>
<protein>
    <recommendedName>
        <fullName evidence="11">Palmitoyltransferase</fullName>
        <ecNumber evidence="11">2.3.1.225</ecNumber>
    </recommendedName>
</protein>
<feature type="compositionally biased region" description="Basic and acidic residues" evidence="12">
    <location>
        <begin position="474"/>
        <end position="487"/>
    </location>
</feature>
<comment type="similarity">
    <text evidence="9">Belongs to the DHHC palmitoyltransferase family. PFA5 subfamily.</text>
</comment>